<dbReference type="STRING" id="595434.RISK_006355"/>
<dbReference type="EMBL" id="LECT01000052">
    <property type="protein sequence ID" value="KLU01639.1"/>
    <property type="molecule type" value="Genomic_DNA"/>
</dbReference>
<dbReference type="AlphaFoldDB" id="A0A0J1E858"/>
<accession>A0A0J1E858</accession>
<evidence type="ECO:0000313" key="1">
    <source>
        <dbReference type="EMBL" id="KLU01639.1"/>
    </source>
</evidence>
<protein>
    <submittedName>
        <fullName evidence="1">Uncharacterized protein</fullName>
    </submittedName>
</protein>
<keyword evidence="2" id="KW-1185">Reference proteome</keyword>
<comment type="caution">
    <text evidence="1">The sequence shown here is derived from an EMBL/GenBank/DDBJ whole genome shotgun (WGS) entry which is preliminary data.</text>
</comment>
<evidence type="ECO:0000313" key="2">
    <source>
        <dbReference type="Proteomes" id="UP000036367"/>
    </source>
</evidence>
<reference evidence="1" key="1">
    <citation type="submission" date="2015-05" db="EMBL/GenBank/DDBJ databases">
        <title>Permanent draft genome of Rhodopirellula islandicus K833.</title>
        <authorList>
            <person name="Kizina J."/>
            <person name="Richter M."/>
            <person name="Glockner F.O."/>
            <person name="Harder J."/>
        </authorList>
    </citation>
    <scope>NUCLEOTIDE SEQUENCE [LARGE SCALE GENOMIC DNA]</scope>
    <source>
        <strain evidence="1">K833</strain>
    </source>
</reference>
<gene>
    <name evidence="1" type="ORF">RISK_006355</name>
</gene>
<name>A0A0J1E858_RHOIS</name>
<sequence length="127" mass="14384">MRAASSNRSRTNAHHGFTLMETMAGVAFLAISTGFAVQMHHSGRAFDRVSTDRLERQLAIENEAQRLSLIPYEDLAGVVEQRDPDSSVQIQMEPFETDSRDGLHLTIQTTVHSQTLQHHVWRMEPNE</sequence>
<dbReference type="PATRIC" id="fig|595434.4.peg.6041"/>
<proteinExistence type="predicted"/>
<organism evidence="1 2">
    <name type="scientific">Rhodopirellula islandica</name>
    <dbReference type="NCBI Taxonomy" id="595434"/>
    <lineage>
        <taxon>Bacteria</taxon>
        <taxon>Pseudomonadati</taxon>
        <taxon>Planctomycetota</taxon>
        <taxon>Planctomycetia</taxon>
        <taxon>Pirellulales</taxon>
        <taxon>Pirellulaceae</taxon>
        <taxon>Rhodopirellula</taxon>
    </lineage>
</organism>
<dbReference type="Proteomes" id="UP000036367">
    <property type="component" value="Unassembled WGS sequence"/>
</dbReference>